<evidence type="ECO:0000256" key="1">
    <source>
        <dbReference type="SAM" id="MobiDB-lite"/>
    </source>
</evidence>
<reference evidence="2 3" key="1">
    <citation type="journal article" date="2015" name="BMC Genomics">
        <title>Genome mining reveals unlocked bioactive potential of marine Gram-negative bacteria.</title>
        <authorList>
            <person name="Machado H."/>
            <person name="Sonnenschein E.C."/>
            <person name="Melchiorsen J."/>
            <person name="Gram L."/>
        </authorList>
    </citation>
    <scope>NUCLEOTIDE SEQUENCE [LARGE SCALE GENOMIC DNA]</scope>
    <source>
        <strain evidence="2 3">S3137</strain>
    </source>
</reference>
<dbReference type="AlphaFoldDB" id="A0A0F4PHM1"/>
<sequence>MSVKGGIAHALLALDKHKAGYKIIEVEQARRIDIVAEIESKIVRIEVENSQDGRWRDRPRDDLSMKVGKDGEPEV</sequence>
<dbReference type="Proteomes" id="UP000033664">
    <property type="component" value="Unassembled WGS sequence"/>
</dbReference>
<comment type="caution">
    <text evidence="2">The sequence shown here is derived from an EMBL/GenBank/DDBJ whole genome shotgun (WGS) entry which is preliminary data.</text>
</comment>
<organism evidence="2 3">
    <name type="scientific">Pseudoalteromonas ruthenica</name>
    <dbReference type="NCBI Taxonomy" id="151081"/>
    <lineage>
        <taxon>Bacteria</taxon>
        <taxon>Pseudomonadati</taxon>
        <taxon>Pseudomonadota</taxon>
        <taxon>Gammaproteobacteria</taxon>
        <taxon>Alteromonadales</taxon>
        <taxon>Pseudoalteromonadaceae</taxon>
        <taxon>Pseudoalteromonas</taxon>
    </lineage>
</organism>
<dbReference type="RefSeq" id="WP_045980622.1">
    <property type="nucleotide sequence ID" value="NZ_JXXY01000024.1"/>
</dbReference>
<gene>
    <name evidence="2" type="ORF">TW72_18655</name>
</gene>
<feature type="region of interest" description="Disordered" evidence="1">
    <location>
        <begin position="50"/>
        <end position="75"/>
    </location>
</feature>
<evidence type="ECO:0000313" key="2">
    <source>
        <dbReference type="EMBL" id="KJY94629.1"/>
    </source>
</evidence>
<proteinExistence type="predicted"/>
<protein>
    <submittedName>
        <fullName evidence="2">Uncharacterized protein</fullName>
    </submittedName>
</protein>
<accession>A0A0F4PHM1</accession>
<dbReference type="EMBL" id="JXXZ01000030">
    <property type="protein sequence ID" value="KJY94629.1"/>
    <property type="molecule type" value="Genomic_DNA"/>
</dbReference>
<dbReference type="GeneID" id="58230522"/>
<keyword evidence="3" id="KW-1185">Reference proteome</keyword>
<name>A0A0F4PHM1_9GAMM</name>
<dbReference type="PATRIC" id="fig|151081.8.peg.3701"/>
<evidence type="ECO:0000313" key="3">
    <source>
        <dbReference type="Proteomes" id="UP000033664"/>
    </source>
</evidence>